<dbReference type="EMBL" id="JANJHC010000046">
    <property type="protein sequence ID" value="MDA5624274.1"/>
    <property type="molecule type" value="Genomic_DNA"/>
</dbReference>
<evidence type="ECO:0000256" key="1">
    <source>
        <dbReference type="SAM" id="MobiDB-lite"/>
    </source>
</evidence>
<organism evidence="2 3">
    <name type="scientific">Pasteurella multocida</name>
    <dbReference type="NCBI Taxonomy" id="747"/>
    <lineage>
        <taxon>Bacteria</taxon>
        <taxon>Pseudomonadati</taxon>
        <taxon>Pseudomonadota</taxon>
        <taxon>Gammaproteobacteria</taxon>
        <taxon>Pasteurellales</taxon>
        <taxon>Pasteurellaceae</taxon>
        <taxon>Pasteurella</taxon>
    </lineage>
</organism>
<evidence type="ECO:0000313" key="2">
    <source>
        <dbReference type="EMBL" id="MDA5624274.1"/>
    </source>
</evidence>
<dbReference type="Pfam" id="PF05125">
    <property type="entry name" value="Phage_cap_P2"/>
    <property type="match status" value="1"/>
</dbReference>
<accession>A0A9X3ZM35</accession>
<proteinExistence type="predicted"/>
<sequence length="348" mass="38598">MRNQTKQLYNAYVARIAQLNEIGVDDVKEGFTVQPTVEQKLKEKVIASSAFLGMINTVNVEQMEGEMIGLGVAQAIASTTDTDSADRQTKDVLKLDSRKYKCEQVDFDTHVKWATLDAWAKFPDFQAKLASQTQKTIALNLIMMGFNGTSRVATSQPSSNTLLQDVKKGWLQQMRDEHSKGVMNGASTDNKVKVGKGQGTGKNAGKGYENVDALVIDAVDNLISEVYQDDTELVAICGRGILNDKYFNIVNGADKATEQLAGQVLVSQKQMGGLKAIRVPFFPKNAILITRLDNLSIYFQEGATRRFIQNNPKRNRIEDYLSQNIDFKVEDYDCAALIENITFEDAEG</sequence>
<dbReference type="InterPro" id="IPR006441">
    <property type="entry name" value="Phage_P2_GpN"/>
</dbReference>
<dbReference type="Proteomes" id="UP001145481">
    <property type="component" value="Unassembled WGS sequence"/>
</dbReference>
<reference evidence="2" key="1">
    <citation type="submission" date="2022-07" db="EMBL/GenBank/DDBJ databases">
        <title>Genome-based characterization of novel serogroup A variants of Pasteurella multocida.</title>
        <authorList>
            <person name="Prajapati A."/>
            <person name="Yogisharadhya R."/>
            <person name="Mohanty N."/>
            <person name="Chanda M."/>
            <person name="Mendem S.K."/>
            <person name="Siddaramappa S."/>
            <person name="Shivachandra S.B."/>
        </authorList>
    </citation>
    <scope>NUCLEOTIDE SEQUENCE</scope>
    <source>
        <strain evidence="2">NIVEDIPm19</strain>
    </source>
</reference>
<dbReference type="AlphaFoldDB" id="A0A9X3ZM35"/>
<dbReference type="RefSeq" id="WP_151248804.1">
    <property type="nucleotide sequence ID" value="NZ_JADMLJ010000045.1"/>
</dbReference>
<feature type="region of interest" description="Disordered" evidence="1">
    <location>
        <begin position="181"/>
        <end position="200"/>
    </location>
</feature>
<comment type="caution">
    <text evidence="2">The sequence shown here is derived from an EMBL/GenBank/DDBJ whole genome shotgun (WGS) entry which is preliminary data.</text>
</comment>
<name>A0A9X3ZM35_PASMD</name>
<protein>
    <submittedName>
        <fullName evidence="2">Phage major capsid protein, P2 family</fullName>
    </submittedName>
</protein>
<gene>
    <name evidence="2" type="ORF">NM948_12135</name>
</gene>
<dbReference type="NCBIfam" id="TIGR01551">
    <property type="entry name" value="major_capsid_P2"/>
    <property type="match status" value="1"/>
</dbReference>
<evidence type="ECO:0000313" key="3">
    <source>
        <dbReference type="Proteomes" id="UP001145481"/>
    </source>
</evidence>